<dbReference type="NCBIfam" id="TIGR00502">
    <property type="entry name" value="nagB"/>
    <property type="match status" value="1"/>
</dbReference>
<protein>
    <recommendedName>
        <fullName evidence="4">Glucosamine-6-phosphate deaminase</fullName>
        <ecNumber evidence="4">3.5.99.6</ecNumber>
    </recommendedName>
    <alternativeName>
        <fullName evidence="4">GlcN6P deaminase</fullName>
        <shortName evidence="4">GNPDA</shortName>
    </alternativeName>
    <alternativeName>
        <fullName evidence="4">Glucosamine-6-phosphate isomerase</fullName>
    </alternativeName>
</protein>
<evidence type="ECO:0000256" key="2">
    <source>
        <dbReference type="ARBA" id="ARBA00022801"/>
    </source>
</evidence>
<keyword evidence="7" id="KW-1185">Reference proteome</keyword>
<dbReference type="RefSeq" id="WP_013777588.1">
    <property type="nucleotide sequence ID" value="NC_015519.1"/>
</dbReference>
<evidence type="ECO:0000256" key="1">
    <source>
        <dbReference type="ARBA" id="ARBA00000644"/>
    </source>
</evidence>
<dbReference type="EC" id="3.5.99.6" evidence="4"/>
<accession>F4LUU7</accession>
<dbReference type="Gene3D" id="3.40.50.1360">
    <property type="match status" value="1"/>
</dbReference>
<dbReference type="Pfam" id="PF01182">
    <property type="entry name" value="Glucosamine_iso"/>
    <property type="match status" value="1"/>
</dbReference>
<dbReference type="eggNOG" id="COG0363">
    <property type="taxonomic scope" value="Bacteria"/>
</dbReference>
<dbReference type="GO" id="GO:0005737">
    <property type="term" value="C:cytoplasm"/>
    <property type="evidence" value="ECO:0007669"/>
    <property type="project" value="TreeGrafter"/>
</dbReference>
<dbReference type="STRING" id="1209989.TepRe1_0467"/>
<gene>
    <name evidence="4 6" type="primary">nagB</name>
    <name evidence="6" type="ordered locus">TEPIRE1_0513</name>
</gene>
<dbReference type="UniPathway" id="UPA00629">
    <property type="reaction ID" value="UER00684"/>
</dbReference>
<dbReference type="GO" id="GO:0042802">
    <property type="term" value="F:identical protein binding"/>
    <property type="evidence" value="ECO:0007669"/>
    <property type="project" value="TreeGrafter"/>
</dbReference>
<evidence type="ECO:0000259" key="5">
    <source>
        <dbReference type="Pfam" id="PF01182"/>
    </source>
</evidence>
<evidence type="ECO:0000256" key="4">
    <source>
        <dbReference type="HAMAP-Rule" id="MF_01241"/>
    </source>
</evidence>
<comment type="pathway">
    <text evidence="4">Amino-sugar metabolism; N-acetylneuraminate degradation; D-fructose 6-phosphate from N-acetylneuraminate: step 5/5.</text>
</comment>
<comment type="similarity">
    <text evidence="4">Belongs to the glucosamine/galactosamine-6-phosphate isomerase family. NagB subfamily.</text>
</comment>
<dbReference type="GO" id="GO:0006046">
    <property type="term" value="P:N-acetylglucosamine catabolic process"/>
    <property type="evidence" value="ECO:0007669"/>
    <property type="project" value="UniProtKB-UniRule"/>
</dbReference>
<feature type="active site" description="For ring-opening step" evidence="4">
    <location>
        <position position="136"/>
    </location>
</feature>
<evidence type="ECO:0000256" key="3">
    <source>
        <dbReference type="ARBA" id="ARBA00023277"/>
    </source>
</evidence>
<dbReference type="CDD" id="cd01399">
    <property type="entry name" value="GlcN6P_deaminase"/>
    <property type="match status" value="1"/>
</dbReference>
<dbReference type="PROSITE" id="PS01161">
    <property type="entry name" value="GLC_GALNAC_ISOMERASE"/>
    <property type="match status" value="1"/>
</dbReference>
<dbReference type="KEGG" id="tep:TepRe1_0467"/>
<dbReference type="PANTHER" id="PTHR11280">
    <property type="entry name" value="GLUCOSAMINE-6-PHOSPHATE ISOMERASE"/>
    <property type="match status" value="1"/>
</dbReference>
<comment type="caution">
    <text evidence="4">Lacks conserved residue(s) required for the propagation of feature annotation.</text>
</comment>
<evidence type="ECO:0000313" key="6">
    <source>
        <dbReference type="EMBL" id="CDI40399.1"/>
    </source>
</evidence>
<dbReference type="HOGENOM" id="CLU_049611_1_1_9"/>
<dbReference type="GO" id="GO:0019262">
    <property type="term" value="P:N-acetylneuraminate catabolic process"/>
    <property type="evidence" value="ECO:0007669"/>
    <property type="project" value="UniProtKB-UniRule"/>
</dbReference>
<name>F4LUU7_TEPAE</name>
<dbReference type="PANTHER" id="PTHR11280:SF5">
    <property type="entry name" value="GLUCOSAMINE-6-PHOSPHATE ISOMERASE"/>
    <property type="match status" value="1"/>
</dbReference>
<dbReference type="GO" id="GO:0004342">
    <property type="term" value="F:glucosamine-6-phosphate deaminase activity"/>
    <property type="evidence" value="ECO:0007669"/>
    <property type="project" value="UniProtKB-UniRule"/>
</dbReference>
<comment type="function">
    <text evidence="4">Catalyzes the reversible isomerization-deamination of glucosamine 6-phosphate (GlcN6P) to form fructose 6-phosphate (Fru6P) and ammonium ion.</text>
</comment>
<dbReference type="GO" id="GO:0006043">
    <property type="term" value="P:glucosamine catabolic process"/>
    <property type="evidence" value="ECO:0007669"/>
    <property type="project" value="TreeGrafter"/>
</dbReference>
<dbReference type="OrthoDB" id="9791139at2"/>
<keyword evidence="3 4" id="KW-0119">Carbohydrate metabolism</keyword>
<dbReference type="InterPro" id="IPR006148">
    <property type="entry name" value="Glc/Gal-6P_isomerase"/>
</dbReference>
<dbReference type="FunFam" id="3.40.50.1360:FF:000003">
    <property type="entry name" value="Glucosamine-6-phosphate deaminase"/>
    <property type="match status" value="1"/>
</dbReference>
<sequence>MQVFIEKDYSAMSKKAAQIFANEIQQKPDLVLGLATGSTPIGTYQELIRMHKEEGLDFSKAVSFNLDEYYGLASDNPQSYNYFMFENLFNHVNIKKENVHIPNGLVSDVETYCKQYDEEIEKYGGIDLQLLGIGVNGHIGFNEPAEELVLGTHLTDLTEDTIKANSRFFDSPEEVPTKAITMGIGSIMKAKKILLLASGKNKAEIMAKLLNSDVVTTKVPASLLMLHPDVTIIMDEEAASLCKR</sequence>
<dbReference type="InterPro" id="IPR018321">
    <property type="entry name" value="Glucosamine6P_isomerase_CS"/>
</dbReference>
<dbReference type="GO" id="GO:0005975">
    <property type="term" value="P:carbohydrate metabolic process"/>
    <property type="evidence" value="ECO:0007669"/>
    <property type="project" value="InterPro"/>
</dbReference>
<dbReference type="AlphaFoldDB" id="F4LUU7"/>
<dbReference type="EMBL" id="HF563609">
    <property type="protein sequence ID" value="CDI40399.1"/>
    <property type="molecule type" value="Genomic_DNA"/>
</dbReference>
<feature type="active site" description="Proton acceptor; for ring-opening step" evidence="4">
    <location>
        <position position="138"/>
    </location>
</feature>
<dbReference type="KEGG" id="tae:TepiRe1_0513"/>
<keyword evidence="2 4" id="KW-0378">Hydrolase</keyword>
<dbReference type="Proteomes" id="UP000010802">
    <property type="component" value="Chromosome"/>
</dbReference>
<evidence type="ECO:0000313" key="7">
    <source>
        <dbReference type="Proteomes" id="UP000010802"/>
    </source>
</evidence>
<reference evidence="7" key="1">
    <citation type="journal article" date="2013" name="Genome Announc.">
        <title>First genome sequence of a syntrophic acetate-oxidizing bacterium, Tepidanaerobacter acetatoxydans strain Re1.</title>
        <authorList>
            <person name="Manzoor S."/>
            <person name="Bongcam-Rudloff E."/>
            <person name="Schnurer A."/>
            <person name="Muller B."/>
        </authorList>
    </citation>
    <scope>NUCLEOTIDE SEQUENCE [LARGE SCALE GENOMIC DNA]</scope>
    <source>
        <strain evidence="7">Re1</strain>
    </source>
</reference>
<comment type="catalytic activity">
    <reaction evidence="1 4">
        <text>alpha-D-glucosamine 6-phosphate + H2O = beta-D-fructose 6-phosphate + NH4(+)</text>
        <dbReference type="Rhea" id="RHEA:12172"/>
        <dbReference type="ChEBI" id="CHEBI:15377"/>
        <dbReference type="ChEBI" id="CHEBI:28938"/>
        <dbReference type="ChEBI" id="CHEBI:57634"/>
        <dbReference type="ChEBI" id="CHEBI:75989"/>
        <dbReference type="EC" id="3.5.99.6"/>
    </reaction>
</comment>
<feature type="active site" description="For ring-opening step" evidence="4">
    <location>
        <position position="143"/>
    </location>
</feature>
<dbReference type="HAMAP" id="MF_01241">
    <property type="entry name" value="GlcN6P_deamin"/>
    <property type="match status" value="1"/>
</dbReference>
<dbReference type="InterPro" id="IPR004547">
    <property type="entry name" value="Glucosamine6P_isomerase"/>
</dbReference>
<proteinExistence type="inferred from homology"/>
<organism evidence="6 7">
    <name type="scientific">Tepidanaerobacter acetatoxydans (strain DSM 21804 / JCM 16047 / Re1)</name>
    <dbReference type="NCBI Taxonomy" id="1209989"/>
    <lineage>
        <taxon>Bacteria</taxon>
        <taxon>Bacillati</taxon>
        <taxon>Bacillota</taxon>
        <taxon>Clostridia</taxon>
        <taxon>Thermosediminibacterales</taxon>
        <taxon>Tepidanaerobacteraceae</taxon>
        <taxon>Tepidanaerobacter</taxon>
    </lineage>
</organism>
<feature type="domain" description="Glucosamine/galactosamine-6-phosphate isomerase" evidence="5">
    <location>
        <begin position="11"/>
        <end position="225"/>
    </location>
</feature>
<dbReference type="InterPro" id="IPR037171">
    <property type="entry name" value="NagB/RpiA_transferase-like"/>
</dbReference>
<feature type="active site" description="Proton acceptor; for enolization step" evidence="4">
    <location>
        <position position="67"/>
    </location>
</feature>
<dbReference type="SUPFAM" id="SSF100950">
    <property type="entry name" value="NagB/RpiA/CoA transferase-like"/>
    <property type="match status" value="1"/>
</dbReference>